<dbReference type="EMBL" id="CP109106">
    <property type="protein sequence ID" value="WSB66577.1"/>
    <property type="molecule type" value="Genomic_DNA"/>
</dbReference>
<name>A0ABZ1F8E5_9ACTN</name>
<accession>A0ABZ1F8E5</accession>
<keyword evidence="2" id="KW-1185">Reference proteome</keyword>
<evidence type="ECO:0000313" key="1">
    <source>
        <dbReference type="EMBL" id="WSB66577.1"/>
    </source>
</evidence>
<dbReference type="RefSeq" id="WP_326615693.1">
    <property type="nucleotide sequence ID" value="NZ_CP109106.1"/>
</dbReference>
<reference evidence="1 2" key="1">
    <citation type="submission" date="2022-10" db="EMBL/GenBank/DDBJ databases">
        <title>The complete genomes of actinobacterial strains from the NBC collection.</title>
        <authorList>
            <person name="Joergensen T.S."/>
            <person name="Alvarez Arevalo M."/>
            <person name="Sterndorff E.B."/>
            <person name="Faurdal D."/>
            <person name="Vuksanovic O."/>
            <person name="Mourched A.-S."/>
            <person name="Charusanti P."/>
            <person name="Shaw S."/>
            <person name="Blin K."/>
            <person name="Weber T."/>
        </authorList>
    </citation>
    <scope>NUCLEOTIDE SEQUENCE [LARGE SCALE GENOMIC DNA]</scope>
    <source>
        <strain evidence="1 2">NBC 01774</strain>
    </source>
</reference>
<evidence type="ECO:0000313" key="2">
    <source>
        <dbReference type="Proteomes" id="UP001344251"/>
    </source>
</evidence>
<gene>
    <name evidence="1" type="ORF">OG863_00405</name>
</gene>
<sequence length="239" mass="26534">MTTTTPCMLPPITVCLEERRMLPGRAARCETDAEPVPSTEFLPSVLRYFILGQCPPEYEGALAFGFCRRDFGLWVNLADGKPTEWESSENHDIELPDRAVLLLTLAARNAAIEGDHATVDAFASALLGLKRPELWRDGVIDALLGDWGNRLGRYLTDPELLAILNEYATAEHRRWQPLWDRKANGGRVRLTGFTIADGLTLGDVLPDRSTPEHLVLHHQLGDERVRGGCSAASPPTRLR</sequence>
<proteinExistence type="predicted"/>
<organism evidence="1 2">
    <name type="scientific">Streptomyces decoyicus</name>
    <dbReference type="NCBI Taxonomy" id="249567"/>
    <lineage>
        <taxon>Bacteria</taxon>
        <taxon>Bacillati</taxon>
        <taxon>Actinomycetota</taxon>
        <taxon>Actinomycetes</taxon>
        <taxon>Kitasatosporales</taxon>
        <taxon>Streptomycetaceae</taxon>
        <taxon>Streptomyces</taxon>
    </lineage>
</organism>
<dbReference type="Proteomes" id="UP001344251">
    <property type="component" value="Chromosome"/>
</dbReference>
<protein>
    <submittedName>
        <fullName evidence="1">Uncharacterized protein</fullName>
    </submittedName>
</protein>